<keyword evidence="2" id="KW-1185">Reference proteome</keyword>
<name>A0ACB9BGC9_CICIN</name>
<evidence type="ECO:0000313" key="2">
    <source>
        <dbReference type="Proteomes" id="UP001055811"/>
    </source>
</evidence>
<gene>
    <name evidence="1" type="ORF">L2E82_31999</name>
</gene>
<reference evidence="2" key="1">
    <citation type="journal article" date="2022" name="Mol. Ecol. Resour.">
        <title>The genomes of chicory, endive, great burdock and yacon provide insights into Asteraceae palaeo-polyploidization history and plant inulin production.</title>
        <authorList>
            <person name="Fan W."/>
            <person name="Wang S."/>
            <person name="Wang H."/>
            <person name="Wang A."/>
            <person name="Jiang F."/>
            <person name="Liu H."/>
            <person name="Zhao H."/>
            <person name="Xu D."/>
            <person name="Zhang Y."/>
        </authorList>
    </citation>
    <scope>NUCLEOTIDE SEQUENCE [LARGE SCALE GENOMIC DNA]</scope>
    <source>
        <strain evidence="2">cv. Punajuju</strain>
    </source>
</reference>
<sequence>MRLRLAPDGYSIGDRKLQTTAIVENGICPSNTHNPHSPSISVTACSSLLANCAISSVNSLIGGKPAIFRFGYALICLGLEDFYIRRVYLRIQAHYYASIALDEQYRALLMLGFTWWSAFLMTITGHSTDEYCTPRVTETLKRYSASTCITRVDGGTTALHIELENVVADFVGKPAAMVTGMGYVTNFAILPILVRHVCVLALIYFTVL</sequence>
<comment type="caution">
    <text evidence="1">The sequence shown here is derived from an EMBL/GenBank/DDBJ whole genome shotgun (WGS) entry which is preliminary data.</text>
</comment>
<dbReference type="EMBL" id="CM042014">
    <property type="protein sequence ID" value="KAI3720998.1"/>
    <property type="molecule type" value="Genomic_DNA"/>
</dbReference>
<accession>A0ACB9BGC9</accession>
<proteinExistence type="predicted"/>
<protein>
    <submittedName>
        <fullName evidence="1">Uncharacterized protein</fullName>
    </submittedName>
</protein>
<dbReference type="Proteomes" id="UP001055811">
    <property type="component" value="Linkage Group LG06"/>
</dbReference>
<evidence type="ECO:0000313" key="1">
    <source>
        <dbReference type="EMBL" id="KAI3720998.1"/>
    </source>
</evidence>
<reference evidence="1 2" key="2">
    <citation type="journal article" date="2022" name="Mol. Ecol. Resour.">
        <title>The genomes of chicory, endive, great burdock and yacon provide insights into Asteraceae paleo-polyploidization history and plant inulin production.</title>
        <authorList>
            <person name="Fan W."/>
            <person name="Wang S."/>
            <person name="Wang H."/>
            <person name="Wang A."/>
            <person name="Jiang F."/>
            <person name="Liu H."/>
            <person name="Zhao H."/>
            <person name="Xu D."/>
            <person name="Zhang Y."/>
        </authorList>
    </citation>
    <scope>NUCLEOTIDE SEQUENCE [LARGE SCALE GENOMIC DNA]</scope>
    <source>
        <strain evidence="2">cv. Punajuju</strain>
        <tissue evidence="1">Leaves</tissue>
    </source>
</reference>
<organism evidence="1 2">
    <name type="scientific">Cichorium intybus</name>
    <name type="common">Chicory</name>
    <dbReference type="NCBI Taxonomy" id="13427"/>
    <lineage>
        <taxon>Eukaryota</taxon>
        <taxon>Viridiplantae</taxon>
        <taxon>Streptophyta</taxon>
        <taxon>Embryophyta</taxon>
        <taxon>Tracheophyta</taxon>
        <taxon>Spermatophyta</taxon>
        <taxon>Magnoliopsida</taxon>
        <taxon>eudicotyledons</taxon>
        <taxon>Gunneridae</taxon>
        <taxon>Pentapetalae</taxon>
        <taxon>asterids</taxon>
        <taxon>campanulids</taxon>
        <taxon>Asterales</taxon>
        <taxon>Asteraceae</taxon>
        <taxon>Cichorioideae</taxon>
        <taxon>Cichorieae</taxon>
        <taxon>Cichoriinae</taxon>
        <taxon>Cichorium</taxon>
    </lineage>
</organism>